<evidence type="ECO:0000313" key="5">
    <source>
        <dbReference type="Proteomes" id="UP000784294"/>
    </source>
</evidence>
<dbReference type="InterPro" id="IPR002110">
    <property type="entry name" value="Ankyrin_rpt"/>
</dbReference>
<dbReference type="PROSITE" id="PS50088">
    <property type="entry name" value="ANK_REPEAT"/>
    <property type="match status" value="1"/>
</dbReference>
<dbReference type="Proteomes" id="UP000784294">
    <property type="component" value="Unassembled WGS sequence"/>
</dbReference>
<keyword evidence="2 3" id="KW-0040">ANK repeat</keyword>
<evidence type="ECO:0000256" key="2">
    <source>
        <dbReference type="ARBA" id="ARBA00023043"/>
    </source>
</evidence>
<sequence>MLLLEHGAQVNLRDCGGFTALHRACQRSFAHVAETLLRVGRANPQIKCPFSGNTALHEAAMLGHADCVNCLLRYHAAPWARNTEAEMPFELALRFGFADLAAALAGYKQTPPITSQVYKHI</sequence>
<evidence type="ECO:0000256" key="1">
    <source>
        <dbReference type="ARBA" id="ARBA00022737"/>
    </source>
</evidence>
<dbReference type="Gene3D" id="1.25.40.20">
    <property type="entry name" value="Ankyrin repeat-containing domain"/>
    <property type="match status" value="1"/>
</dbReference>
<dbReference type="EMBL" id="CAAALY010260646">
    <property type="protein sequence ID" value="VEL39263.1"/>
    <property type="molecule type" value="Genomic_DNA"/>
</dbReference>
<dbReference type="GO" id="GO:0070531">
    <property type="term" value="C:BRCA1-A complex"/>
    <property type="evidence" value="ECO:0007669"/>
    <property type="project" value="TreeGrafter"/>
</dbReference>
<gene>
    <name evidence="4" type="ORF">PXEA_LOCUS32703</name>
</gene>
<keyword evidence="1" id="KW-0677">Repeat</keyword>
<dbReference type="AlphaFoldDB" id="A0A448XL58"/>
<dbReference type="GO" id="GO:0085020">
    <property type="term" value="P:protein K6-linked ubiquitination"/>
    <property type="evidence" value="ECO:0007669"/>
    <property type="project" value="TreeGrafter"/>
</dbReference>
<evidence type="ECO:0000256" key="3">
    <source>
        <dbReference type="PROSITE-ProRule" id="PRU00023"/>
    </source>
</evidence>
<name>A0A448XL58_9PLAT</name>
<dbReference type="InterPro" id="IPR036770">
    <property type="entry name" value="Ankyrin_rpt-contain_sf"/>
</dbReference>
<feature type="repeat" description="ANK" evidence="3">
    <location>
        <begin position="51"/>
        <end position="83"/>
    </location>
</feature>
<protein>
    <submittedName>
        <fullName evidence="4">Uncharacterized protein</fullName>
    </submittedName>
</protein>
<dbReference type="GO" id="GO:0004842">
    <property type="term" value="F:ubiquitin-protein transferase activity"/>
    <property type="evidence" value="ECO:0007669"/>
    <property type="project" value="TreeGrafter"/>
</dbReference>
<comment type="caution">
    <text evidence="4">The sequence shown here is derived from an EMBL/GenBank/DDBJ whole genome shotgun (WGS) entry which is preliminary data.</text>
</comment>
<dbReference type="Pfam" id="PF00023">
    <property type="entry name" value="Ank"/>
    <property type="match status" value="1"/>
</dbReference>
<dbReference type="Pfam" id="PF13637">
    <property type="entry name" value="Ank_4"/>
    <property type="match status" value="1"/>
</dbReference>
<dbReference type="PROSITE" id="PS50297">
    <property type="entry name" value="ANK_REP_REGION"/>
    <property type="match status" value="1"/>
</dbReference>
<evidence type="ECO:0000313" key="4">
    <source>
        <dbReference type="EMBL" id="VEL39263.1"/>
    </source>
</evidence>
<accession>A0A448XL58</accession>
<organism evidence="4 5">
    <name type="scientific">Protopolystoma xenopodis</name>
    <dbReference type="NCBI Taxonomy" id="117903"/>
    <lineage>
        <taxon>Eukaryota</taxon>
        <taxon>Metazoa</taxon>
        <taxon>Spiralia</taxon>
        <taxon>Lophotrochozoa</taxon>
        <taxon>Platyhelminthes</taxon>
        <taxon>Monogenea</taxon>
        <taxon>Polyopisthocotylea</taxon>
        <taxon>Polystomatidea</taxon>
        <taxon>Polystomatidae</taxon>
        <taxon>Protopolystoma</taxon>
    </lineage>
</organism>
<dbReference type="SUPFAM" id="SSF48403">
    <property type="entry name" value="Ankyrin repeat"/>
    <property type="match status" value="1"/>
</dbReference>
<dbReference type="PANTHER" id="PTHR24171">
    <property type="entry name" value="ANKYRIN REPEAT DOMAIN-CONTAINING PROTEIN 39-RELATED"/>
    <property type="match status" value="1"/>
</dbReference>
<dbReference type="PANTHER" id="PTHR24171:SF8">
    <property type="entry name" value="BRCA1-ASSOCIATED RING DOMAIN PROTEIN 1"/>
    <property type="match status" value="1"/>
</dbReference>
<dbReference type="GO" id="GO:0031436">
    <property type="term" value="C:BRCA1-BARD1 complex"/>
    <property type="evidence" value="ECO:0007669"/>
    <property type="project" value="TreeGrafter"/>
</dbReference>
<dbReference type="OrthoDB" id="67310at2759"/>
<keyword evidence="5" id="KW-1185">Reference proteome</keyword>
<reference evidence="4" key="1">
    <citation type="submission" date="2018-11" db="EMBL/GenBank/DDBJ databases">
        <authorList>
            <consortium name="Pathogen Informatics"/>
        </authorList>
    </citation>
    <scope>NUCLEOTIDE SEQUENCE</scope>
</reference>
<dbReference type="SMART" id="SM00248">
    <property type="entry name" value="ANK"/>
    <property type="match status" value="2"/>
</dbReference>
<proteinExistence type="predicted"/>